<dbReference type="AlphaFoldDB" id="A0AAP0AVF9"/>
<sequence>MILSPEFGFPFWEFTKTARRTGRRSSGVWGHSNAHRNQAANHGRWSFGGWEDSTTSIVVIPRIISSRTLERRSMMLSSESGFPFSEFPKTARTSASTIEAMTNGLDHSSSITARIVNLFGTKSGTSMNFRKKSIIEPLPSLAHINNGLER</sequence>
<gene>
    <name evidence="1" type="ORF">KSP39_PZI022844</name>
</gene>
<proteinExistence type="predicted"/>
<dbReference type="Proteomes" id="UP001418222">
    <property type="component" value="Unassembled WGS sequence"/>
</dbReference>
<name>A0AAP0AVF9_9ASPA</name>
<comment type="caution">
    <text evidence="1">The sequence shown here is derived from an EMBL/GenBank/DDBJ whole genome shotgun (WGS) entry which is preliminary data.</text>
</comment>
<keyword evidence="2" id="KW-1185">Reference proteome</keyword>
<dbReference type="EMBL" id="JBBWWQ010000020">
    <property type="protein sequence ID" value="KAK8916461.1"/>
    <property type="molecule type" value="Genomic_DNA"/>
</dbReference>
<reference evidence="1 2" key="1">
    <citation type="journal article" date="2022" name="Nat. Plants">
        <title>Genomes of leafy and leafless Platanthera orchids illuminate the evolution of mycoheterotrophy.</title>
        <authorList>
            <person name="Li M.H."/>
            <person name="Liu K.W."/>
            <person name="Li Z."/>
            <person name="Lu H.C."/>
            <person name="Ye Q.L."/>
            <person name="Zhang D."/>
            <person name="Wang J.Y."/>
            <person name="Li Y.F."/>
            <person name="Zhong Z.M."/>
            <person name="Liu X."/>
            <person name="Yu X."/>
            <person name="Liu D.K."/>
            <person name="Tu X.D."/>
            <person name="Liu B."/>
            <person name="Hao Y."/>
            <person name="Liao X.Y."/>
            <person name="Jiang Y.T."/>
            <person name="Sun W.H."/>
            <person name="Chen J."/>
            <person name="Chen Y.Q."/>
            <person name="Ai Y."/>
            <person name="Zhai J.W."/>
            <person name="Wu S.S."/>
            <person name="Zhou Z."/>
            <person name="Hsiao Y.Y."/>
            <person name="Wu W.L."/>
            <person name="Chen Y.Y."/>
            <person name="Lin Y.F."/>
            <person name="Hsu J.L."/>
            <person name="Li C.Y."/>
            <person name="Wang Z.W."/>
            <person name="Zhao X."/>
            <person name="Zhong W.Y."/>
            <person name="Ma X.K."/>
            <person name="Ma L."/>
            <person name="Huang J."/>
            <person name="Chen G.Z."/>
            <person name="Huang M.Z."/>
            <person name="Huang L."/>
            <person name="Peng D.H."/>
            <person name="Luo Y.B."/>
            <person name="Zou S.Q."/>
            <person name="Chen S.P."/>
            <person name="Lan S."/>
            <person name="Tsai W.C."/>
            <person name="Van de Peer Y."/>
            <person name="Liu Z.J."/>
        </authorList>
    </citation>
    <scope>NUCLEOTIDE SEQUENCE [LARGE SCALE GENOMIC DNA]</scope>
    <source>
        <strain evidence="1">Lor287</strain>
    </source>
</reference>
<accession>A0AAP0AVF9</accession>
<protein>
    <submittedName>
        <fullName evidence="1">Uncharacterized protein</fullName>
    </submittedName>
</protein>
<organism evidence="1 2">
    <name type="scientific">Platanthera zijinensis</name>
    <dbReference type="NCBI Taxonomy" id="2320716"/>
    <lineage>
        <taxon>Eukaryota</taxon>
        <taxon>Viridiplantae</taxon>
        <taxon>Streptophyta</taxon>
        <taxon>Embryophyta</taxon>
        <taxon>Tracheophyta</taxon>
        <taxon>Spermatophyta</taxon>
        <taxon>Magnoliopsida</taxon>
        <taxon>Liliopsida</taxon>
        <taxon>Asparagales</taxon>
        <taxon>Orchidaceae</taxon>
        <taxon>Orchidoideae</taxon>
        <taxon>Orchideae</taxon>
        <taxon>Orchidinae</taxon>
        <taxon>Platanthera</taxon>
    </lineage>
</organism>
<evidence type="ECO:0000313" key="2">
    <source>
        <dbReference type="Proteomes" id="UP001418222"/>
    </source>
</evidence>
<evidence type="ECO:0000313" key="1">
    <source>
        <dbReference type="EMBL" id="KAK8916461.1"/>
    </source>
</evidence>